<dbReference type="GO" id="GO:0030170">
    <property type="term" value="F:pyridoxal phosphate binding"/>
    <property type="evidence" value="ECO:0007669"/>
    <property type="project" value="TreeGrafter"/>
</dbReference>
<name>A4FX87_METM5</name>
<evidence type="ECO:0000313" key="2">
    <source>
        <dbReference type="EMBL" id="ABO34816.1"/>
    </source>
</evidence>
<dbReference type="PIRSF" id="PIRSF000390">
    <property type="entry name" value="PLP_StrS"/>
    <property type="match status" value="1"/>
</dbReference>
<dbReference type="Proteomes" id="UP000000253">
    <property type="component" value="Chromosome"/>
</dbReference>
<dbReference type="STRING" id="402880.MmarC5_0502"/>
<dbReference type="Gene3D" id="3.90.1150.10">
    <property type="entry name" value="Aspartate Aminotransferase, domain 1"/>
    <property type="match status" value="1"/>
</dbReference>
<comment type="similarity">
    <text evidence="1">Belongs to the DegT/DnrJ/EryC1 family.</text>
</comment>
<dbReference type="eggNOG" id="arCOG00118">
    <property type="taxonomic scope" value="Archaea"/>
</dbReference>
<accession>A4FX87</accession>
<evidence type="ECO:0000313" key="3">
    <source>
        <dbReference type="Proteomes" id="UP000000253"/>
    </source>
</evidence>
<dbReference type="KEGG" id="mmq:MmarC5_0502"/>
<keyword evidence="2" id="KW-0808">Transferase</keyword>
<keyword evidence="1" id="KW-0663">Pyridoxal phosphate</keyword>
<dbReference type="RefSeq" id="WP_011868271.1">
    <property type="nucleotide sequence ID" value="NC_009135.1"/>
</dbReference>
<dbReference type="InterPro" id="IPR015424">
    <property type="entry name" value="PyrdxlP-dep_Trfase"/>
</dbReference>
<keyword evidence="2" id="KW-0032">Aminotransferase</keyword>
<dbReference type="InterPro" id="IPR000653">
    <property type="entry name" value="DegT/StrS_aminotransferase"/>
</dbReference>
<dbReference type="AlphaFoldDB" id="A4FX87"/>
<dbReference type="SUPFAM" id="SSF53383">
    <property type="entry name" value="PLP-dependent transferases"/>
    <property type="match status" value="1"/>
</dbReference>
<dbReference type="InterPro" id="IPR015422">
    <property type="entry name" value="PyrdxlP-dep_Trfase_small"/>
</dbReference>
<dbReference type="PANTHER" id="PTHR30244:SF34">
    <property type="entry name" value="DTDP-4-AMINO-4,6-DIDEOXYGALACTOSE TRANSAMINASE"/>
    <property type="match status" value="1"/>
</dbReference>
<dbReference type="HOGENOM" id="CLU_033332_7_2_2"/>
<reference evidence="2 3" key="1">
    <citation type="submission" date="2007-03" db="EMBL/GenBank/DDBJ databases">
        <title>Complete sequence of chromosome of Methanococcus maripaludis C5.</title>
        <authorList>
            <consortium name="US DOE Joint Genome Institute"/>
            <person name="Copeland A."/>
            <person name="Lucas S."/>
            <person name="Lapidus A."/>
            <person name="Barry K."/>
            <person name="Glavina del Rio T."/>
            <person name="Dalin E."/>
            <person name="Tice H."/>
            <person name="Pitluck S."/>
            <person name="Chertkov O."/>
            <person name="Brettin T."/>
            <person name="Bruce D."/>
            <person name="Han C."/>
            <person name="Detter J.C."/>
            <person name="Schmutz J."/>
            <person name="Larimer F."/>
            <person name="Land M."/>
            <person name="Hauser L."/>
            <person name="Kyrpides N."/>
            <person name="Mikhailova N."/>
            <person name="Sieprawska-Lupa M."/>
            <person name="Whitman W.B."/>
            <person name="Richardson P."/>
        </authorList>
    </citation>
    <scope>NUCLEOTIDE SEQUENCE [LARGE SCALE GENOMIC DNA]</scope>
    <source>
        <strain evidence="3">C5 / ATCC BAA-1333</strain>
    </source>
</reference>
<dbReference type="GO" id="GO:0008483">
    <property type="term" value="F:transaminase activity"/>
    <property type="evidence" value="ECO:0007669"/>
    <property type="project" value="UniProtKB-KW"/>
</dbReference>
<dbReference type="CDD" id="cd00616">
    <property type="entry name" value="AHBA_syn"/>
    <property type="match status" value="1"/>
</dbReference>
<dbReference type="InterPro" id="IPR015421">
    <property type="entry name" value="PyrdxlP-dep_Trfase_major"/>
</dbReference>
<protein>
    <submittedName>
        <fullName evidence="2">DegT/DnrJ/EryC1/StrS aminotransferase</fullName>
    </submittedName>
</protein>
<dbReference type="PANTHER" id="PTHR30244">
    <property type="entry name" value="TRANSAMINASE"/>
    <property type="match status" value="1"/>
</dbReference>
<dbReference type="Pfam" id="PF01041">
    <property type="entry name" value="DegT_DnrJ_EryC1"/>
    <property type="match status" value="1"/>
</dbReference>
<dbReference type="OrthoDB" id="10355at2157"/>
<dbReference type="EMBL" id="CP000609">
    <property type="protein sequence ID" value="ABO34816.1"/>
    <property type="molecule type" value="Genomic_DNA"/>
</dbReference>
<gene>
    <name evidence="2" type="ordered locus">MmarC5_0502</name>
</gene>
<dbReference type="GeneID" id="4928796"/>
<organism evidence="2 3">
    <name type="scientific">Methanococcus maripaludis (strain C5 / ATCC BAA-1333)</name>
    <dbReference type="NCBI Taxonomy" id="402880"/>
    <lineage>
        <taxon>Archaea</taxon>
        <taxon>Methanobacteriati</taxon>
        <taxon>Methanobacteriota</taxon>
        <taxon>Methanomada group</taxon>
        <taxon>Methanococci</taxon>
        <taxon>Methanococcales</taxon>
        <taxon>Methanococcaceae</taxon>
        <taxon>Methanococcus</taxon>
    </lineage>
</organism>
<dbReference type="GO" id="GO:0000271">
    <property type="term" value="P:polysaccharide biosynthetic process"/>
    <property type="evidence" value="ECO:0007669"/>
    <property type="project" value="TreeGrafter"/>
</dbReference>
<sequence length="372" mass="42050">MKIPLFKIYWDDEDISSVDTILKSGAFWSSGTQIKTFENNIAKYLGSKYCITFNSGGSALHALMLAHGLKPNDEVIVPSFTFIATCMAPKYVGSKPVFADIEEETFGLDPNSVLEKITPDTKAIIPVHYAGISCKIDELREIAEAKDLLLIEDAAEAFGAKYNNKFVGTYGDSSIFSFCQNKIFATGEGGCVVTDDEEVYNKLNLICSYGRISKENYFSSNCSVDYVDIGYNWRLPTILACLGISQLDKVEKLIKMRRKNAEYLNKNLNEIKGVKTINVENNNYAVYQLYSILLENTELRGELIQFLNKKEISSKIYFDPVHKYSVFKSANVNLPVTEDISSKILTLPMYPHMTIEEMDYVIDCIEEFFRSR</sequence>
<evidence type="ECO:0000256" key="1">
    <source>
        <dbReference type="RuleBase" id="RU004508"/>
    </source>
</evidence>
<dbReference type="Gene3D" id="3.40.640.10">
    <property type="entry name" value="Type I PLP-dependent aspartate aminotransferase-like (Major domain)"/>
    <property type="match status" value="1"/>
</dbReference>
<proteinExistence type="inferred from homology"/>